<dbReference type="Proteomes" id="UP000318081">
    <property type="component" value="Chromosome"/>
</dbReference>
<evidence type="ECO:0000313" key="3">
    <source>
        <dbReference type="Proteomes" id="UP000318081"/>
    </source>
</evidence>
<keyword evidence="3" id="KW-1185">Reference proteome</keyword>
<protein>
    <submittedName>
        <fullName evidence="2">Uncharacterized protein</fullName>
    </submittedName>
</protein>
<reference evidence="2 3" key="1">
    <citation type="submission" date="2019-02" db="EMBL/GenBank/DDBJ databases">
        <title>Deep-cultivation of Planctomycetes and their phenomic and genomic characterization uncovers novel biology.</title>
        <authorList>
            <person name="Wiegand S."/>
            <person name="Jogler M."/>
            <person name="Boedeker C."/>
            <person name="Pinto D."/>
            <person name="Vollmers J."/>
            <person name="Rivas-Marin E."/>
            <person name="Kohn T."/>
            <person name="Peeters S.H."/>
            <person name="Heuer A."/>
            <person name="Rast P."/>
            <person name="Oberbeckmann S."/>
            <person name="Bunk B."/>
            <person name="Jeske O."/>
            <person name="Meyerdierks A."/>
            <person name="Storesund J.E."/>
            <person name="Kallscheuer N."/>
            <person name="Luecker S."/>
            <person name="Lage O.M."/>
            <person name="Pohl T."/>
            <person name="Merkel B.J."/>
            <person name="Hornburger P."/>
            <person name="Mueller R.-W."/>
            <person name="Bruemmer F."/>
            <person name="Labrenz M."/>
            <person name="Spormann A.M."/>
            <person name="Op den Camp H."/>
            <person name="Overmann J."/>
            <person name="Amann R."/>
            <person name="Jetten M.S.M."/>
            <person name="Mascher T."/>
            <person name="Medema M.H."/>
            <person name="Devos D.P."/>
            <person name="Kaster A.-K."/>
            <person name="Ovreas L."/>
            <person name="Rohde M."/>
            <person name="Galperin M.Y."/>
            <person name="Jogler C."/>
        </authorList>
    </citation>
    <scope>NUCLEOTIDE SEQUENCE [LARGE SCALE GENOMIC DNA]</scope>
    <source>
        <strain evidence="2 3">TBK1r</strain>
    </source>
</reference>
<name>A0ABX5XKB2_9BACT</name>
<proteinExistence type="predicted"/>
<feature type="region of interest" description="Disordered" evidence="1">
    <location>
        <begin position="28"/>
        <end position="62"/>
    </location>
</feature>
<gene>
    <name evidence="2" type="ORF">TBK1r_11370</name>
</gene>
<sequence>MRKHKADHAAADTLHRQCLHLQHLACRPPPRSHSPLSRLPQFNRHQSQSAPDARQVTVAAASPPARRLVIRRQCRTRATLPCTNQRRSTNRRRSTTKATIKLLQRHTPRRTATPDIGCFAIGNEPSSTCLILGKVHSLNRRPVRRCWPQAKSRVIQVSCSMSIRATERKKSSPKVSIACF</sequence>
<evidence type="ECO:0000313" key="2">
    <source>
        <dbReference type="EMBL" id="QDV82212.1"/>
    </source>
</evidence>
<accession>A0ABX5XKB2</accession>
<organism evidence="2 3">
    <name type="scientific">Stieleria magnilauensis</name>
    <dbReference type="NCBI Taxonomy" id="2527963"/>
    <lineage>
        <taxon>Bacteria</taxon>
        <taxon>Pseudomonadati</taxon>
        <taxon>Planctomycetota</taxon>
        <taxon>Planctomycetia</taxon>
        <taxon>Pirellulales</taxon>
        <taxon>Pirellulaceae</taxon>
        <taxon>Stieleria</taxon>
    </lineage>
</organism>
<dbReference type="EMBL" id="CP036432">
    <property type="protein sequence ID" value="QDV82212.1"/>
    <property type="molecule type" value="Genomic_DNA"/>
</dbReference>
<evidence type="ECO:0000256" key="1">
    <source>
        <dbReference type="SAM" id="MobiDB-lite"/>
    </source>
</evidence>